<dbReference type="Proteomes" id="UP000011599">
    <property type="component" value="Unassembled WGS sequence"/>
</dbReference>
<protein>
    <submittedName>
        <fullName evidence="9">DSBA oxidoreductase</fullName>
    </submittedName>
</protein>
<reference evidence="9 10" key="1">
    <citation type="journal article" date="2014" name="PLoS Genet.">
        <title>Phylogenetically driven sequencing of extremely halophilic archaea reveals strategies for static and dynamic osmo-response.</title>
        <authorList>
            <person name="Becker E.A."/>
            <person name="Seitzer P.M."/>
            <person name="Tritt A."/>
            <person name="Larsen D."/>
            <person name="Krusor M."/>
            <person name="Yao A.I."/>
            <person name="Wu D."/>
            <person name="Madern D."/>
            <person name="Eisen J.A."/>
            <person name="Darling A.E."/>
            <person name="Facciotti M.T."/>
        </authorList>
    </citation>
    <scope>NUCLEOTIDE SEQUENCE [LARGE SCALE GENOMIC DNA]</scope>
    <source>
        <strain evidence="9 10">GA33</strain>
    </source>
</reference>
<evidence type="ECO:0000256" key="4">
    <source>
        <dbReference type="ARBA" id="ARBA00022982"/>
    </source>
</evidence>
<dbReference type="Pfam" id="PF13462">
    <property type="entry name" value="Thioredoxin_4"/>
    <property type="match status" value="1"/>
</dbReference>
<evidence type="ECO:0000256" key="1">
    <source>
        <dbReference type="ARBA" id="ARBA00005791"/>
    </source>
</evidence>
<evidence type="ECO:0000313" key="9">
    <source>
        <dbReference type="EMBL" id="ELY36678.1"/>
    </source>
</evidence>
<proteinExistence type="inferred from homology"/>
<evidence type="ECO:0000256" key="3">
    <source>
        <dbReference type="ARBA" id="ARBA00022729"/>
    </source>
</evidence>
<dbReference type="PANTHER" id="PTHR13887:SF14">
    <property type="entry name" value="DISULFIDE BOND FORMATION PROTEIN D"/>
    <property type="match status" value="1"/>
</dbReference>
<keyword evidence="6" id="KW-1015">Disulfide bond</keyword>
<dbReference type="PANTHER" id="PTHR13887">
    <property type="entry name" value="GLUTATHIONE S-TRANSFERASE KAPPA"/>
    <property type="match status" value="1"/>
</dbReference>
<keyword evidence="3" id="KW-0732">Signal</keyword>
<dbReference type="eggNOG" id="arCOG02868">
    <property type="taxonomic scope" value="Archaea"/>
</dbReference>
<dbReference type="OrthoDB" id="15256at2157"/>
<feature type="domain" description="Thioredoxin-like fold" evidence="8">
    <location>
        <begin position="52"/>
        <end position="212"/>
    </location>
</feature>
<keyword evidence="4" id="KW-0813">Transport</keyword>
<evidence type="ECO:0000313" key="10">
    <source>
        <dbReference type="Proteomes" id="UP000011599"/>
    </source>
</evidence>
<keyword evidence="4" id="KW-0249">Electron transport</keyword>
<evidence type="ECO:0000256" key="2">
    <source>
        <dbReference type="ARBA" id="ARBA00007787"/>
    </source>
</evidence>
<gene>
    <name evidence="9" type="ORF">C496_20895</name>
</gene>
<dbReference type="STRING" id="1114856.GCA_000383975_00653"/>
<evidence type="ECO:0000256" key="6">
    <source>
        <dbReference type="ARBA" id="ARBA00023157"/>
    </source>
</evidence>
<evidence type="ECO:0000256" key="5">
    <source>
        <dbReference type="ARBA" id="ARBA00023002"/>
    </source>
</evidence>
<dbReference type="Gene3D" id="3.40.30.10">
    <property type="entry name" value="Glutaredoxin"/>
    <property type="match status" value="1"/>
</dbReference>
<comment type="similarity">
    <text evidence="2">Belongs to the glutaredoxin family.</text>
</comment>
<dbReference type="GO" id="GO:0016491">
    <property type="term" value="F:oxidoreductase activity"/>
    <property type="evidence" value="ECO:0007669"/>
    <property type="project" value="UniProtKB-KW"/>
</dbReference>
<dbReference type="SUPFAM" id="SSF52833">
    <property type="entry name" value="Thioredoxin-like"/>
    <property type="match status" value="1"/>
</dbReference>
<sequence>MHRRSFLTLAGTGATLSVAGCTSLLEASIPDELENVEPASDQLPTPTLGSGPVTVDVYEDFGCPVCHEFQADVFPILEREFIESDDIEYRHYDFPVGAADESVAMANAARAVQDATRVDEDEPTGAFFEYKAAVIDNDDWSDEELAALAAGVDVEPDAVSSALENETYYPTLVADWERGEDAGVEGTPTVIVDGEEVDDALDIDEIEQTVEDAT</sequence>
<dbReference type="RefSeq" id="WP_006092400.1">
    <property type="nucleotide sequence ID" value="NZ_AOHW01000049.1"/>
</dbReference>
<dbReference type="PATRIC" id="fig|1114856.3.peg.4312"/>
<comment type="caution">
    <text evidence="9">The sequence shown here is derived from an EMBL/GenBank/DDBJ whole genome shotgun (WGS) entry which is preliminary data.</text>
</comment>
<dbReference type="EMBL" id="AOHW01000049">
    <property type="protein sequence ID" value="ELY36678.1"/>
    <property type="molecule type" value="Genomic_DNA"/>
</dbReference>
<keyword evidence="10" id="KW-1185">Reference proteome</keyword>
<name>L9VK71_9EURY</name>
<dbReference type="InterPro" id="IPR012336">
    <property type="entry name" value="Thioredoxin-like_fold"/>
</dbReference>
<organism evidence="9 10">
    <name type="scientific">Natronorubrum tibetense GA33</name>
    <dbReference type="NCBI Taxonomy" id="1114856"/>
    <lineage>
        <taxon>Archaea</taxon>
        <taxon>Methanobacteriati</taxon>
        <taxon>Methanobacteriota</taxon>
        <taxon>Stenosarchaea group</taxon>
        <taxon>Halobacteria</taxon>
        <taxon>Halobacteriales</taxon>
        <taxon>Natrialbaceae</taxon>
        <taxon>Natronorubrum</taxon>
    </lineage>
</organism>
<dbReference type="CDD" id="cd02972">
    <property type="entry name" value="DsbA_family"/>
    <property type="match status" value="1"/>
</dbReference>
<keyword evidence="7" id="KW-0676">Redox-active center</keyword>
<accession>L9VK71</accession>
<dbReference type="InterPro" id="IPR036249">
    <property type="entry name" value="Thioredoxin-like_sf"/>
</dbReference>
<dbReference type="AlphaFoldDB" id="L9VK71"/>
<comment type="similarity">
    <text evidence="1">Belongs to the thioredoxin family. DsbA subfamily.</text>
</comment>
<evidence type="ECO:0000259" key="8">
    <source>
        <dbReference type="Pfam" id="PF13462"/>
    </source>
</evidence>
<evidence type="ECO:0000256" key="7">
    <source>
        <dbReference type="ARBA" id="ARBA00023284"/>
    </source>
</evidence>
<keyword evidence="5" id="KW-0560">Oxidoreductase</keyword>
<dbReference type="PROSITE" id="PS51257">
    <property type="entry name" value="PROKAR_LIPOPROTEIN"/>
    <property type="match status" value="1"/>
</dbReference>